<dbReference type="EMBL" id="GL379870">
    <property type="protein sequence ID" value="EGT58570.1"/>
    <property type="molecule type" value="Genomic_DNA"/>
</dbReference>
<name>G0NDZ0_CAEBE</name>
<dbReference type="GO" id="GO:0051864">
    <property type="term" value="F:histone H3K36 demethylase activity"/>
    <property type="evidence" value="ECO:0007669"/>
    <property type="project" value="TreeGrafter"/>
</dbReference>
<dbReference type="GO" id="GO:0005634">
    <property type="term" value="C:nucleus"/>
    <property type="evidence" value="ECO:0007669"/>
    <property type="project" value="TreeGrafter"/>
</dbReference>
<dbReference type="PROSITE" id="PS51184">
    <property type="entry name" value="JMJC"/>
    <property type="match status" value="1"/>
</dbReference>
<evidence type="ECO:0000259" key="1">
    <source>
        <dbReference type="PROSITE" id="PS51184"/>
    </source>
</evidence>
<dbReference type="HOGENOM" id="CLU_498041_0_0_1"/>
<reference evidence="3" key="1">
    <citation type="submission" date="2011-07" db="EMBL/GenBank/DDBJ databases">
        <authorList>
            <consortium name="Caenorhabditis brenneri Sequencing and Analysis Consortium"/>
            <person name="Wilson R.K."/>
        </authorList>
    </citation>
    <scope>NUCLEOTIDE SEQUENCE [LARGE SCALE GENOMIC DNA]</scope>
    <source>
        <strain evidence="3">PB2801</strain>
    </source>
</reference>
<dbReference type="PANTHER" id="PTHR10694">
    <property type="entry name" value="LYSINE-SPECIFIC DEMETHYLASE"/>
    <property type="match status" value="1"/>
</dbReference>
<organism evidence="3">
    <name type="scientific">Caenorhabditis brenneri</name>
    <name type="common">Nematode worm</name>
    <dbReference type="NCBI Taxonomy" id="135651"/>
    <lineage>
        <taxon>Eukaryota</taxon>
        <taxon>Metazoa</taxon>
        <taxon>Ecdysozoa</taxon>
        <taxon>Nematoda</taxon>
        <taxon>Chromadorea</taxon>
        <taxon>Rhabditida</taxon>
        <taxon>Rhabditina</taxon>
        <taxon>Rhabditomorpha</taxon>
        <taxon>Rhabditoidea</taxon>
        <taxon>Rhabditidae</taxon>
        <taxon>Peloderinae</taxon>
        <taxon>Caenorhabditis</taxon>
    </lineage>
</organism>
<evidence type="ECO:0000313" key="3">
    <source>
        <dbReference type="Proteomes" id="UP000008068"/>
    </source>
</evidence>
<keyword evidence="3" id="KW-1185">Reference proteome</keyword>
<dbReference type="InterPro" id="IPR003347">
    <property type="entry name" value="JmjC_dom"/>
</dbReference>
<dbReference type="AlphaFoldDB" id="G0NDZ0"/>
<dbReference type="GO" id="GO:0000785">
    <property type="term" value="C:chromatin"/>
    <property type="evidence" value="ECO:0007669"/>
    <property type="project" value="TreeGrafter"/>
</dbReference>
<dbReference type="OrthoDB" id="9547406at2759"/>
<dbReference type="eggNOG" id="KOG0958">
    <property type="taxonomic scope" value="Eukaryota"/>
</dbReference>
<protein>
    <recommendedName>
        <fullName evidence="1">JmjC domain-containing protein</fullName>
    </recommendedName>
</protein>
<dbReference type="Pfam" id="PF02373">
    <property type="entry name" value="JmjC"/>
    <property type="match status" value="1"/>
</dbReference>
<dbReference type="STRING" id="135651.G0NDZ0"/>
<proteinExistence type="predicted"/>
<dbReference type="SMART" id="SM00558">
    <property type="entry name" value="JmjC"/>
    <property type="match status" value="1"/>
</dbReference>
<dbReference type="GO" id="GO:0010468">
    <property type="term" value="P:regulation of gene expression"/>
    <property type="evidence" value="ECO:0007669"/>
    <property type="project" value="TreeGrafter"/>
</dbReference>
<dbReference type="Gene3D" id="2.60.120.650">
    <property type="entry name" value="Cupin"/>
    <property type="match status" value="1"/>
</dbReference>
<dbReference type="SUPFAM" id="SSF51197">
    <property type="entry name" value="Clavaminate synthase-like"/>
    <property type="match status" value="1"/>
</dbReference>
<feature type="domain" description="JmjC" evidence="1">
    <location>
        <begin position="67"/>
        <end position="243"/>
    </location>
</feature>
<accession>G0NDZ0</accession>
<dbReference type="GO" id="GO:0032454">
    <property type="term" value="F:histone H3K9 demethylase activity"/>
    <property type="evidence" value="ECO:0007669"/>
    <property type="project" value="TreeGrafter"/>
</dbReference>
<gene>
    <name evidence="2" type="ORF">CAEBREN_06906</name>
</gene>
<sequence>MLGHLDRRRRISQILMNIPTEKTKTAKKKGVYLEENFIKLKNLKVEDFRAMGNSAKYRNPVPHLHGEKGIKKWNMKNLGTILNELDFKIKGVNTVSLYFGMYTFPWHADDMDLYSINYLHFGTTKCWFAISSMYEDRFERFMSQQFVYNEKFTPYCKSFLSHKTCVITPDLIGQSGIPYSTMTQRPNEFITTFPRGYHPDTILPSRRSLPLQDGLTMGKMKFSVTVGPSPAYQESQTAESDFSSDNGWSSWRIIRGMSQWVSPHGGFPIQPQLKDSSDICNVWDKYVYKGERFYWTPKRKKDIPNNRKADLAYENTAKRIRRGVFDDEDDDEYISDDEDEAEAFQEALEGYDVKVCMMMPQYEEMMRVFRRETKDFRATSRINFWLEKQYNRTEAKKWPHRCCWLRASEHYQKRTCQYKSMKHEKPQNNSEECPQDSSRRLISAHCFAKNGVKIEGEPENDRLITCKNYLVTVHSKCYNGANEDEDWFCQGMTELPVTPFRITEQVKAELFDNIASNRNHLIDLANLNQPGFKDASFDDGTKDEQNL</sequence>
<dbReference type="Proteomes" id="UP000008068">
    <property type="component" value="Unassembled WGS sequence"/>
</dbReference>
<evidence type="ECO:0000313" key="2">
    <source>
        <dbReference type="EMBL" id="EGT58570.1"/>
    </source>
</evidence>
<dbReference type="InParanoid" id="G0NDZ0"/>
<dbReference type="PANTHER" id="PTHR10694:SF129">
    <property type="entry name" value="LYSINE-SPECIFIC DEMETHYLASE 4B-RELATED"/>
    <property type="match status" value="1"/>
</dbReference>